<proteinExistence type="predicted"/>
<evidence type="ECO:0000313" key="2">
    <source>
        <dbReference type="Proteomes" id="UP000250136"/>
    </source>
</evidence>
<accession>A0A2Z2MUL3</accession>
<dbReference type="Proteomes" id="UP000250136">
    <property type="component" value="Chromosome"/>
</dbReference>
<sequence length="103" mass="11893">MILTSTNCTAENYKDSGIQNGERDINSLLKLKNMKVINVEVPDWVTPEEAKLWIAEGLGRKISRRIILEALAEDIPLDEKSFENTREEVWSEIKRKYLEMGLI</sequence>
<reference evidence="1 2" key="1">
    <citation type="submission" date="2016-04" db="EMBL/GenBank/DDBJ databases">
        <title>Complete genome sequence of Thermococcus thioreducens type strain OGL-20P.</title>
        <authorList>
            <person name="Oger P.M."/>
        </authorList>
    </citation>
    <scope>NUCLEOTIDE SEQUENCE [LARGE SCALE GENOMIC DNA]</scope>
    <source>
        <strain evidence="1 2">OGL-20P</strain>
    </source>
</reference>
<evidence type="ECO:0000313" key="1">
    <source>
        <dbReference type="EMBL" id="ASJ12367.1"/>
    </source>
</evidence>
<protein>
    <submittedName>
        <fullName evidence="1">Uncharacterized protein</fullName>
    </submittedName>
</protein>
<gene>
    <name evidence="1" type="ORF">A3L14_05435</name>
</gene>
<organism evidence="1 2">
    <name type="scientific">Thermococcus thioreducens</name>
    <dbReference type="NCBI Taxonomy" id="277988"/>
    <lineage>
        <taxon>Archaea</taxon>
        <taxon>Methanobacteriati</taxon>
        <taxon>Methanobacteriota</taxon>
        <taxon>Thermococci</taxon>
        <taxon>Thermococcales</taxon>
        <taxon>Thermococcaceae</taxon>
        <taxon>Thermococcus</taxon>
    </lineage>
</organism>
<keyword evidence="2" id="KW-1185">Reference proteome</keyword>
<dbReference type="AlphaFoldDB" id="A0A2Z2MUL3"/>
<name>A0A2Z2MUL3_9EURY</name>
<dbReference type="EMBL" id="CP015105">
    <property type="protein sequence ID" value="ASJ12367.1"/>
    <property type="molecule type" value="Genomic_DNA"/>
</dbReference>
<dbReference type="KEGG" id="ttd:A3L14_05435"/>